<organism evidence="16 17">
    <name type="scientific">Thiohalorhabdus denitrificans</name>
    <dbReference type="NCBI Taxonomy" id="381306"/>
    <lineage>
        <taxon>Bacteria</taxon>
        <taxon>Pseudomonadati</taxon>
        <taxon>Pseudomonadota</taxon>
        <taxon>Gammaproteobacteria</taxon>
        <taxon>Thiohalorhabdales</taxon>
        <taxon>Thiohalorhabdaceae</taxon>
        <taxon>Thiohalorhabdus</taxon>
    </lineage>
</organism>
<evidence type="ECO:0000256" key="11">
    <source>
        <dbReference type="ARBA" id="ARBA00069173"/>
    </source>
</evidence>
<evidence type="ECO:0000259" key="14">
    <source>
        <dbReference type="Pfam" id="PF01729"/>
    </source>
</evidence>
<dbReference type="STRING" id="381306.AN478_06550"/>
<evidence type="ECO:0000256" key="4">
    <source>
        <dbReference type="ARBA" id="ARBA00011218"/>
    </source>
</evidence>
<accession>A0A0P9CBY5</accession>
<feature type="domain" description="Quinolinate phosphoribosyl transferase N-terminal" evidence="15">
    <location>
        <begin position="32"/>
        <end position="111"/>
    </location>
</feature>
<evidence type="ECO:0000256" key="6">
    <source>
        <dbReference type="ARBA" id="ARBA00022642"/>
    </source>
</evidence>
<dbReference type="FunFam" id="3.90.1170.20:FF:000001">
    <property type="entry name" value="Nicotinate-nucleotide diphosphorylase (Carboxylating)"/>
    <property type="match status" value="1"/>
</dbReference>
<feature type="domain" description="Quinolinate phosphoribosyl transferase C-terminal" evidence="14">
    <location>
        <begin position="114"/>
        <end position="278"/>
    </location>
</feature>
<dbReference type="Pfam" id="PF02749">
    <property type="entry name" value="QRPTase_N"/>
    <property type="match status" value="1"/>
</dbReference>
<proteinExistence type="inferred from homology"/>
<evidence type="ECO:0000256" key="1">
    <source>
        <dbReference type="ARBA" id="ARBA00003237"/>
    </source>
</evidence>
<feature type="binding site" evidence="13">
    <location>
        <begin position="242"/>
        <end position="244"/>
    </location>
    <ligand>
        <name>substrate</name>
    </ligand>
</feature>
<dbReference type="Proteomes" id="UP000183104">
    <property type="component" value="Unassembled WGS sequence"/>
</dbReference>
<dbReference type="AlphaFoldDB" id="A0A0P9CBY5"/>
<evidence type="ECO:0000256" key="7">
    <source>
        <dbReference type="ARBA" id="ARBA00022676"/>
    </source>
</evidence>
<evidence type="ECO:0000256" key="12">
    <source>
        <dbReference type="PIRNR" id="PIRNR006250"/>
    </source>
</evidence>
<feature type="binding site" evidence="13">
    <location>
        <position position="219"/>
    </location>
    <ligand>
        <name>substrate</name>
    </ligand>
</feature>
<evidence type="ECO:0000256" key="9">
    <source>
        <dbReference type="ARBA" id="ARBA00033102"/>
    </source>
</evidence>
<evidence type="ECO:0000256" key="13">
    <source>
        <dbReference type="PIRSR" id="PIRSR006250-1"/>
    </source>
</evidence>
<keyword evidence="7 12" id="KW-0328">Glycosyltransferase</keyword>
<feature type="binding site" evidence="13">
    <location>
        <position position="101"/>
    </location>
    <ligand>
        <name>substrate</name>
    </ligand>
</feature>
<reference evidence="17" key="1">
    <citation type="submission" date="2016-10" db="EMBL/GenBank/DDBJ databases">
        <authorList>
            <person name="Varghese N."/>
        </authorList>
    </citation>
    <scope>NUCLEOTIDE SEQUENCE [LARGE SCALE GENOMIC DNA]</scope>
    <source>
        <strain evidence="17">HL 19</strain>
    </source>
</reference>
<dbReference type="InterPro" id="IPR004393">
    <property type="entry name" value="NadC"/>
</dbReference>
<name>A0A0P9CBY5_9GAMM</name>
<dbReference type="InterPro" id="IPR037128">
    <property type="entry name" value="Quinolinate_PRibosylTase_N_sf"/>
</dbReference>
<protein>
    <recommendedName>
        <fullName evidence="11">Probable nicotinate-nucleotide pyrophosphorylase [carboxylating]</fullName>
        <ecNumber evidence="5">2.4.2.19</ecNumber>
    </recommendedName>
    <alternativeName>
        <fullName evidence="9">Quinolinate phosphoribosyltransferase [decarboxylating]</fullName>
    </alternativeName>
</protein>
<feature type="binding site" evidence="13">
    <location>
        <begin position="263"/>
        <end position="265"/>
    </location>
    <ligand>
        <name>substrate</name>
    </ligand>
</feature>
<evidence type="ECO:0000256" key="10">
    <source>
        <dbReference type="ARBA" id="ARBA00047445"/>
    </source>
</evidence>
<dbReference type="OrthoDB" id="9782546at2"/>
<keyword evidence="8 12" id="KW-0808">Transferase</keyword>
<sequence length="286" mass="30242">MSTIPLPLAGVQETVARALAEDIGPGDLSLAAVPADRDAEAVIVAREKGILCGRPFVEEAFHQLDSRIAIRWHAGEGERLEVDAEVASLRGPARPLLTGERTALNFLQTLSGTATATTEMVEAVAGTGVRIVDTRKTLPGLRGAQKYAVRVGGGHNHRHGLFDGVLLKENHLAWAGGLEPAVRAAREAAPHTVGIQVEVEDLEEFRTALAAGVDAVLLDNFSLDDLNRAVSNNNGGCFLEASGNIDLANVREVAETGVHAISSGALTRDLTSLDLSMRFRDRPNGG</sequence>
<comment type="pathway">
    <text evidence="2">Cofactor biosynthesis; NAD(+) biosynthesis; nicotinate D-ribonucleotide from quinolinate: step 1/1.</text>
</comment>
<dbReference type="SUPFAM" id="SSF54675">
    <property type="entry name" value="Nicotinate/Quinolinate PRTase N-terminal domain-like"/>
    <property type="match status" value="1"/>
</dbReference>
<dbReference type="RefSeq" id="WP_054965817.1">
    <property type="nucleotide sequence ID" value="NZ_FMUN01000008.1"/>
</dbReference>
<evidence type="ECO:0000313" key="16">
    <source>
        <dbReference type="EMBL" id="SCY61076.1"/>
    </source>
</evidence>
<dbReference type="EMBL" id="FMUN01000008">
    <property type="protein sequence ID" value="SCY61076.1"/>
    <property type="molecule type" value="Genomic_DNA"/>
</dbReference>
<comment type="similarity">
    <text evidence="3 12">Belongs to the NadC/ModD family.</text>
</comment>
<dbReference type="GO" id="GO:0009435">
    <property type="term" value="P:NAD+ biosynthetic process"/>
    <property type="evidence" value="ECO:0007669"/>
    <property type="project" value="UniProtKB-UniPathway"/>
</dbReference>
<evidence type="ECO:0000256" key="8">
    <source>
        <dbReference type="ARBA" id="ARBA00022679"/>
    </source>
</evidence>
<evidence type="ECO:0000256" key="5">
    <source>
        <dbReference type="ARBA" id="ARBA00011944"/>
    </source>
</evidence>
<dbReference type="GO" id="GO:0034213">
    <property type="term" value="P:quinolinate catabolic process"/>
    <property type="evidence" value="ECO:0007669"/>
    <property type="project" value="TreeGrafter"/>
</dbReference>
<dbReference type="UniPathway" id="UPA00253">
    <property type="reaction ID" value="UER00331"/>
</dbReference>
<dbReference type="InterPro" id="IPR022412">
    <property type="entry name" value="Quinolinate_PRibosylTrfase_N"/>
</dbReference>
<evidence type="ECO:0000256" key="2">
    <source>
        <dbReference type="ARBA" id="ARBA00004893"/>
    </source>
</evidence>
<dbReference type="InterPro" id="IPR013785">
    <property type="entry name" value="Aldolase_TIM"/>
</dbReference>
<comment type="subunit">
    <text evidence="4">Hexamer formed by 3 homodimers.</text>
</comment>
<dbReference type="Gene3D" id="3.90.1170.20">
    <property type="entry name" value="Quinolinate phosphoribosyl transferase, N-terminal domain"/>
    <property type="match status" value="1"/>
</dbReference>
<dbReference type="NCBIfam" id="TIGR00078">
    <property type="entry name" value="nadC"/>
    <property type="match status" value="1"/>
</dbReference>
<dbReference type="SUPFAM" id="SSF51690">
    <property type="entry name" value="Nicotinate/Quinolinate PRTase C-terminal domain-like"/>
    <property type="match status" value="1"/>
</dbReference>
<dbReference type="InterPro" id="IPR036068">
    <property type="entry name" value="Nicotinate_pribotase-like_C"/>
</dbReference>
<dbReference type="PIRSF" id="PIRSF006250">
    <property type="entry name" value="NadC_ModD"/>
    <property type="match status" value="1"/>
</dbReference>
<feature type="binding site" evidence="13">
    <location>
        <position position="168"/>
    </location>
    <ligand>
        <name>substrate</name>
    </ligand>
</feature>
<dbReference type="GO" id="GO:0004514">
    <property type="term" value="F:nicotinate-nucleotide diphosphorylase (carboxylating) activity"/>
    <property type="evidence" value="ECO:0007669"/>
    <property type="project" value="UniProtKB-EC"/>
</dbReference>
<dbReference type="EC" id="2.4.2.19" evidence="5"/>
<keyword evidence="6" id="KW-0662">Pyridine nucleotide biosynthesis</keyword>
<comment type="function">
    <text evidence="1">Involved in the catabolism of quinolinic acid (QA).</text>
</comment>
<dbReference type="GO" id="GO:0005737">
    <property type="term" value="C:cytoplasm"/>
    <property type="evidence" value="ECO:0007669"/>
    <property type="project" value="TreeGrafter"/>
</dbReference>
<dbReference type="PANTHER" id="PTHR32179">
    <property type="entry name" value="NICOTINATE-NUCLEOTIDE PYROPHOSPHORYLASE [CARBOXYLATING]"/>
    <property type="match status" value="1"/>
</dbReference>
<dbReference type="FunFam" id="3.20.20.70:FF:000030">
    <property type="entry name" value="Nicotinate-nucleotide pyrophosphorylase, carboxylating"/>
    <property type="match status" value="1"/>
</dbReference>
<dbReference type="Pfam" id="PF01729">
    <property type="entry name" value="QRPTase_C"/>
    <property type="match status" value="1"/>
</dbReference>
<dbReference type="InterPro" id="IPR002638">
    <property type="entry name" value="Quinolinate_PRibosylTrfase_C"/>
</dbReference>
<comment type="catalytic activity">
    <reaction evidence="10">
        <text>nicotinate beta-D-ribonucleotide + CO2 + diphosphate = quinolinate + 5-phospho-alpha-D-ribose 1-diphosphate + 2 H(+)</text>
        <dbReference type="Rhea" id="RHEA:12733"/>
        <dbReference type="ChEBI" id="CHEBI:15378"/>
        <dbReference type="ChEBI" id="CHEBI:16526"/>
        <dbReference type="ChEBI" id="CHEBI:29959"/>
        <dbReference type="ChEBI" id="CHEBI:33019"/>
        <dbReference type="ChEBI" id="CHEBI:57502"/>
        <dbReference type="ChEBI" id="CHEBI:58017"/>
        <dbReference type="EC" id="2.4.2.19"/>
    </reaction>
</comment>
<feature type="binding site" evidence="13">
    <location>
        <begin position="134"/>
        <end position="136"/>
    </location>
    <ligand>
        <name>substrate</name>
    </ligand>
</feature>
<dbReference type="Gene3D" id="3.20.20.70">
    <property type="entry name" value="Aldolase class I"/>
    <property type="match status" value="1"/>
</dbReference>
<feature type="binding site" evidence="13">
    <location>
        <position position="198"/>
    </location>
    <ligand>
        <name>substrate</name>
    </ligand>
</feature>
<dbReference type="PATRIC" id="fig|381306.5.peg.2732"/>
<keyword evidence="17" id="KW-1185">Reference proteome</keyword>
<evidence type="ECO:0000313" key="17">
    <source>
        <dbReference type="Proteomes" id="UP000183104"/>
    </source>
</evidence>
<gene>
    <name evidence="16" type="ORF">SAMN05661077_2673</name>
</gene>
<dbReference type="PANTHER" id="PTHR32179:SF3">
    <property type="entry name" value="NICOTINATE-NUCLEOTIDE PYROPHOSPHORYLASE [CARBOXYLATING]"/>
    <property type="match status" value="1"/>
</dbReference>
<evidence type="ECO:0000259" key="15">
    <source>
        <dbReference type="Pfam" id="PF02749"/>
    </source>
</evidence>
<feature type="binding site" evidence="13">
    <location>
        <position position="158"/>
    </location>
    <ligand>
        <name>substrate</name>
    </ligand>
</feature>
<evidence type="ECO:0000256" key="3">
    <source>
        <dbReference type="ARBA" id="ARBA00009400"/>
    </source>
</evidence>
<dbReference type="CDD" id="cd01572">
    <property type="entry name" value="QPRTase"/>
    <property type="match status" value="1"/>
</dbReference>
<dbReference type="InterPro" id="IPR027277">
    <property type="entry name" value="NadC/ModD"/>
</dbReference>